<proteinExistence type="inferred from homology"/>
<evidence type="ECO:0000256" key="4">
    <source>
        <dbReference type="ARBA" id="ARBA00022989"/>
    </source>
</evidence>
<feature type="transmembrane region" description="Helical" evidence="6">
    <location>
        <begin position="157"/>
        <end position="179"/>
    </location>
</feature>
<dbReference type="Gene3D" id="1.10.3730.20">
    <property type="match status" value="1"/>
</dbReference>
<dbReference type="InterPro" id="IPR037185">
    <property type="entry name" value="EmrE-like"/>
</dbReference>
<evidence type="ECO:0000256" key="6">
    <source>
        <dbReference type="SAM" id="Phobius"/>
    </source>
</evidence>
<comment type="subcellular location">
    <subcellularLocation>
        <location evidence="1">Membrane</location>
        <topology evidence="1">Multi-pass membrane protein</topology>
    </subcellularLocation>
</comment>
<comment type="caution">
    <text evidence="8">The sequence shown here is derived from an EMBL/GenBank/DDBJ whole genome shotgun (WGS) entry which is preliminary data.</text>
</comment>
<accession>A0ABV3WQC4</accession>
<dbReference type="RefSeq" id="WP_368802127.1">
    <property type="nucleotide sequence ID" value="NZ_JAZHFV010000002.1"/>
</dbReference>
<dbReference type="PROSITE" id="PS51257">
    <property type="entry name" value="PROKAR_LIPOPROTEIN"/>
    <property type="match status" value="1"/>
</dbReference>
<evidence type="ECO:0000256" key="2">
    <source>
        <dbReference type="ARBA" id="ARBA00009853"/>
    </source>
</evidence>
<keyword evidence="5 6" id="KW-0472">Membrane</keyword>
<dbReference type="PANTHER" id="PTHR22911">
    <property type="entry name" value="ACYL-MALONYL CONDENSING ENZYME-RELATED"/>
    <property type="match status" value="1"/>
</dbReference>
<feature type="transmembrane region" description="Helical" evidence="6">
    <location>
        <begin position="83"/>
        <end position="103"/>
    </location>
</feature>
<keyword evidence="9" id="KW-1185">Reference proteome</keyword>
<evidence type="ECO:0000256" key="3">
    <source>
        <dbReference type="ARBA" id="ARBA00022692"/>
    </source>
</evidence>
<feature type="transmembrane region" description="Helical" evidence="6">
    <location>
        <begin position="219"/>
        <end position="240"/>
    </location>
</feature>
<evidence type="ECO:0000259" key="7">
    <source>
        <dbReference type="Pfam" id="PF00892"/>
    </source>
</evidence>
<keyword evidence="4 6" id="KW-1133">Transmembrane helix</keyword>
<feature type="domain" description="EamA" evidence="7">
    <location>
        <begin position="16"/>
        <end position="151"/>
    </location>
</feature>
<comment type="similarity">
    <text evidence="2">Belongs to the drug/metabolite transporter (DMT) superfamily. 10 TMS drug/metabolite exporter (DME) (TC 2.A.7.3) family.</text>
</comment>
<dbReference type="Pfam" id="PF00892">
    <property type="entry name" value="EamA"/>
    <property type="match status" value="2"/>
</dbReference>
<protein>
    <submittedName>
        <fullName evidence="8">DMT family transporter</fullName>
    </submittedName>
</protein>
<reference evidence="8 9" key="1">
    <citation type="submission" date="2024-01" db="EMBL/GenBank/DDBJ databases">
        <title>New evidence supports the origin of RcGTA from prophage.</title>
        <authorList>
            <person name="Xu Y."/>
            <person name="Liu B."/>
            <person name="Chen F."/>
        </authorList>
    </citation>
    <scope>NUCLEOTIDE SEQUENCE [LARGE SCALE GENOMIC DNA]</scope>
    <source>
        <strain evidence="8 9">CBW1107-2</strain>
    </source>
</reference>
<feature type="transmembrane region" description="Helical" evidence="6">
    <location>
        <begin position="191"/>
        <end position="213"/>
    </location>
</feature>
<feature type="transmembrane region" description="Helical" evidence="6">
    <location>
        <begin position="247"/>
        <end position="267"/>
    </location>
</feature>
<name>A0ABV3WQC4_9HYPH</name>
<feature type="transmembrane region" description="Helical" evidence="6">
    <location>
        <begin position="135"/>
        <end position="151"/>
    </location>
</feature>
<gene>
    <name evidence="8" type="ORF">V1479_06060</name>
</gene>
<feature type="transmembrane region" description="Helical" evidence="6">
    <location>
        <begin position="54"/>
        <end position="71"/>
    </location>
</feature>
<dbReference type="InterPro" id="IPR000620">
    <property type="entry name" value="EamA_dom"/>
</dbReference>
<keyword evidence="3 6" id="KW-0812">Transmembrane</keyword>
<dbReference type="EMBL" id="JAZHFV010000002">
    <property type="protein sequence ID" value="MEX4006861.1"/>
    <property type="molecule type" value="Genomic_DNA"/>
</dbReference>
<feature type="transmembrane region" description="Helical" evidence="6">
    <location>
        <begin position="109"/>
        <end position="128"/>
    </location>
</feature>
<dbReference type="PANTHER" id="PTHR22911:SF6">
    <property type="entry name" value="SOLUTE CARRIER FAMILY 35 MEMBER G1"/>
    <property type="match status" value="1"/>
</dbReference>
<organism evidence="8 9">
    <name type="scientific">Neoaquamicrobium sediminum</name>
    <dbReference type="NCBI Taxonomy" id="1849104"/>
    <lineage>
        <taxon>Bacteria</taxon>
        <taxon>Pseudomonadati</taxon>
        <taxon>Pseudomonadota</taxon>
        <taxon>Alphaproteobacteria</taxon>
        <taxon>Hyphomicrobiales</taxon>
        <taxon>Phyllobacteriaceae</taxon>
        <taxon>Neoaquamicrobium</taxon>
    </lineage>
</organism>
<feature type="transmembrane region" description="Helical" evidence="6">
    <location>
        <begin position="273"/>
        <end position="291"/>
    </location>
</feature>
<evidence type="ECO:0000256" key="5">
    <source>
        <dbReference type="ARBA" id="ARBA00023136"/>
    </source>
</evidence>
<feature type="domain" description="EamA" evidence="7">
    <location>
        <begin position="161"/>
        <end position="289"/>
    </location>
</feature>
<dbReference type="Proteomes" id="UP001559025">
    <property type="component" value="Unassembled WGS sequence"/>
</dbReference>
<evidence type="ECO:0000256" key="1">
    <source>
        <dbReference type="ARBA" id="ARBA00004141"/>
    </source>
</evidence>
<sequence>MRQPAARSYSGRDTGIAIALMLLACALVAATTLIAKMLGSSSGTDALHPLQVSAGRFVFALAALLPLTAWLRPPLSGGNWRNHILRVLFGWAGITCLFAASSVMRLADATAISFLNPIVAMMLSIPLLRERVGPWRWAAAAIAFAGAAILSEPGTDAFQPIALVALTAAFFMGSEAILIKKLADTEPPLRILFINNLIGACLATTAASFVWRMPAPDQWVLLAVLGVTMVTVQAIFIQAMRRGEASFVMPFFYTTLIFAGLYDYLVFDERPTAAGIVGAVLIVAGALTIAWRERIQRRRWTVRGKKAAG</sequence>
<dbReference type="SUPFAM" id="SSF103481">
    <property type="entry name" value="Multidrug resistance efflux transporter EmrE"/>
    <property type="match status" value="2"/>
</dbReference>
<evidence type="ECO:0000313" key="9">
    <source>
        <dbReference type="Proteomes" id="UP001559025"/>
    </source>
</evidence>
<evidence type="ECO:0000313" key="8">
    <source>
        <dbReference type="EMBL" id="MEX4006861.1"/>
    </source>
</evidence>